<dbReference type="SUPFAM" id="SSF51197">
    <property type="entry name" value="Clavaminate synthase-like"/>
    <property type="match status" value="1"/>
</dbReference>
<dbReference type="Pfam" id="PF03171">
    <property type="entry name" value="2OG-FeII_Oxy"/>
    <property type="match status" value="1"/>
</dbReference>
<dbReference type="PANTHER" id="PTHR47991">
    <property type="entry name" value="OXOGLUTARATE/IRON-DEPENDENT DIOXYGENASE"/>
    <property type="match status" value="1"/>
</dbReference>
<dbReference type="AlphaFoldDB" id="A0A6A6KQW1"/>
<dbReference type="GO" id="GO:0046872">
    <property type="term" value="F:metal ion binding"/>
    <property type="evidence" value="ECO:0007669"/>
    <property type="project" value="UniProtKB-KW"/>
</dbReference>
<evidence type="ECO:0000313" key="6">
    <source>
        <dbReference type="Proteomes" id="UP000467840"/>
    </source>
</evidence>
<gene>
    <name evidence="5" type="ORF">GH714_038846</name>
</gene>
<evidence type="ECO:0000256" key="2">
    <source>
        <dbReference type="ARBA" id="ARBA00022896"/>
    </source>
</evidence>
<dbReference type="Gene3D" id="2.60.120.330">
    <property type="entry name" value="B-lactam Antibiotic, Isopenicillin N Synthase, Chain"/>
    <property type="match status" value="1"/>
</dbReference>
<proteinExistence type="predicted"/>
<keyword evidence="1" id="KW-0479">Metal-binding</keyword>
<dbReference type="InterPro" id="IPR044861">
    <property type="entry name" value="IPNS-like_FE2OG_OXY"/>
</dbReference>
<keyword evidence="2" id="KW-0847">Vitamin C</keyword>
<dbReference type="InterPro" id="IPR050295">
    <property type="entry name" value="Plant_2OG-oxidoreductases"/>
</dbReference>
<keyword evidence="6" id="KW-1185">Reference proteome</keyword>
<evidence type="ECO:0000256" key="3">
    <source>
        <dbReference type="ARBA" id="ARBA00023004"/>
    </source>
</evidence>
<evidence type="ECO:0000256" key="1">
    <source>
        <dbReference type="ARBA" id="ARBA00022723"/>
    </source>
</evidence>
<reference evidence="5 6" key="1">
    <citation type="journal article" date="2020" name="Mol. Plant">
        <title>The Chromosome-Based Rubber Tree Genome Provides New Insights into Spurge Genome Evolution and Rubber Biosynthesis.</title>
        <authorList>
            <person name="Liu J."/>
            <person name="Shi C."/>
            <person name="Shi C.C."/>
            <person name="Li W."/>
            <person name="Zhang Q.J."/>
            <person name="Zhang Y."/>
            <person name="Li K."/>
            <person name="Lu H.F."/>
            <person name="Shi C."/>
            <person name="Zhu S.T."/>
            <person name="Xiao Z.Y."/>
            <person name="Nan H."/>
            <person name="Yue Y."/>
            <person name="Zhu X.G."/>
            <person name="Wu Y."/>
            <person name="Hong X.N."/>
            <person name="Fan G.Y."/>
            <person name="Tong Y."/>
            <person name="Zhang D."/>
            <person name="Mao C.L."/>
            <person name="Liu Y.L."/>
            <person name="Hao S.J."/>
            <person name="Liu W.Q."/>
            <person name="Lv M.Q."/>
            <person name="Zhang H.B."/>
            <person name="Liu Y."/>
            <person name="Hu-Tang G.R."/>
            <person name="Wang J.P."/>
            <person name="Wang J.H."/>
            <person name="Sun Y.H."/>
            <person name="Ni S.B."/>
            <person name="Chen W.B."/>
            <person name="Zhang X.C."/>
            <person name="Jiao Y.N."/>
            <person name="Eichler E.E."/>
            <person name="Li G.H."/>
            <person name="Liu X."/>
            <person name="Gao L.Z."/>
        </authorList>
    </citation>
    <scope>NUCLEOTIDE SEQUENCE [LARGE SCALE GENOMIC DNA]</scope>
    <source>
        <strain evidence="6">cv. GT1</strain>
        <tissue evidence="5">Leaf</tissue>
    </source>
</reference>
<protein>
    <recommendedName>
        <fullName evidence="4">Isopenicillin N synthase-like Fe(2+) 2OG dioxygenase domain-containing protein</fullName>
    </recommendedName>
</protein>
<sequence length="146" mass="17182">MDSSHFFSKMKLKVCRFNTRTNGSHVESIPNAFVVNVGDHLEIFSNGKYESVLHRVKVNSTKSRISVASLHTLPFKCMVRPWSKLIDAANPRRYKDTNFVTFLDYISTRDPKNKEFLDSRKLNFEQIHHIHKWVMMITEEELLRLL</sequence>
<evidence type="ECO:0000259" key="4">
    <source>
        <dbReference type="Pfam" id="PF03171"/>
    </source>
</evidence>
<accession>A0A6A6KQW1</accession>
<organism evidence="5 6">
    <name type="scientific">Hevea brasiliensis</name>
    <name type="common">Para rubber tree</name>
    <name type="synonym">Siphonia brasiliensis</name>
    <dbReference type="NCBI Taxonomy" id="3981"/>
    <lineage>
        <taxon>Eukaryota</taxon>
        <taxon>Viridiplantae</taxon>
        <taxon>Streptophyta</taxon>
        <taxon>Embryophyta</taxon>
        <taxon>Tracheophyta</taxon>
        <taxon>Spermatophyta</taxon>
        <taxon>Magnoliopsida</taxon>
        <taxon>eudicotyledons</taxon>
        <taxon>Gunneridae</taxon>
        <taxon>Pentapetalae</taxon>
        <taxon>rosids</taxon>
        <taxon>fabids</taxon>
        <taxon>Malpighiales</taxon>
        <taxon>Euphorbiaceae</taxon>
        <taxon>Crotonoideae</taxon>
        <taxon>Micrandreae</taxon>
        <taxon>Hevea</taxon>
    </lineage>
</organism>
<evidence type="ECO:0000313" key="5">
    <source>
        <dbReference type="EMBL" id="KAF2289829.1"/>
    </source>
</evidence>
<name>A0A6A6KQW1_HEVBR</name>
<feature type="domain" description="Isopenicillin N synthase-like Fe(2+) 2OG dioxygenase" evidence="4">
    <location>
        <begin position="25"/>
        <end position="70"/>
    </location>
</feature>
<dbReference type="GO" id="GO:0031418">
    <property type="term" value="F:L-ascorbic acid binding"/>
    <property type="evidence" value="ECO:0007669"/>
    <property type="project" value="UniProtKB-KW"/>
</dbReference>
<dbReference type="Proteomes" id="UP000467840">
    <property type="component" value="Chromosome 8"/>
</dbReference>
<dbReference type="InterPro" id="IPR027443">
    <property type="entry name" value="IPNS-like_sf"/>
</dbReference>
<dbReference type="EMBL" id="JAAGAX010000016">
    <property type="protein sequence ID" value="KAF2289829.1"/>
    <property type="molecule type" value="Genomic_DNA"/>
</dbReference>
<comment type="caution">
    <text evidence="5">The sequence shown here is derived from an EMBL/GenBank/DDBJ whole genome shotgun (WGS) entry which is preliminary data.</text>
</comment>
<keyword evidence="3" id="KW-0408">Iron</keyword>